<keyword evidence="6" id="KW-1185">Reference proteome</keyword>
<dbReference type="GO" id="GO:0003677">
    <property type="term" value="F:DNA binding"/>
    <property type="evidence" value="ECO:0007669"/>
    <property type="project" value="UniProtKB-KW"/>
</dbReference>
<dbReference type="STRING" id="585506.HMPREF0877_0551"/>
<organism evidence="5 6">
    <name type="scientific">Weissella paramesenteroides ATCC 33313</name>
    <dbReference type="NCBI Taxonomy" id="585506"/>
    <lineage>
        <taxon>Bacteria</taxon>
        <taxon>Bacillati</taxon>
        <taxon>Bacillota</taxon>
        <taxon>Bacilli</taxon>
        <taxon>Lactobacillales</taxon>
        <taxon>Lactobacillaceae</taxon>
        <taxon>Weissella</taxon>
    </lineage>
</organism>
<dbReference type="PROSITE" id="PS50995">
    <property type="entry name" value="HTH_MARR_2"/>
    <property type="match status" value="1"/>
</dbReference>
<dbReference type="PANTHER" id="PTHR35790:SF4">
    <property type="entry name" value="HTH-TYPE TRANSCRIPTIONAL REGULATOR PCHR"/>
    <property type="match status" value="1"/>
</dbReference>
<dbReference type="Gene3D" id="6.10.250.2360">
    <property type="match status" value="1"/>
</dbReference>
<dbReference type="Proteomes" id="UP000004528">
    <property type="component" value="Unassembled WGS sequence"/>
</dbReference>
<dbReference type="InterPro" id="IPR036390">
    <property type="entry name" value="WH_DNA-bd_sf"/>
</dbReference>
<proteinExistence type="predicted"/>
<dbReference type="SUPFAM" id="SSF46785">
    <property type="entry name" value="Winged helix' DNA-binding domain"/>
    <property type="match status" value="1"/>
</dbReference>
<reference evidence="5 6" key="1">
    <citation type="submission" date="2009-04" db="EMBL/GenBank/DDBJ databases">
        <authorList>
            <person name="Qin X."/>
            <person name="Bachman B."/>
            <person name="Battles P."/>
            <person name="Bell A."/>
            <person name="Bess C."/>
            <person name="Bickham C."/>
            <person name="Chaboub L."/>
            <person name="Chen D."/>
            <person name="Coyle M."/>
            <person name="Deiros D.R."/>
            <person name="Dinh H."/>
            <person name="Forbes L."/>
            <person name="Fowler G."/>
            <person name="Francisco L."/>
            <person name="Fu Q."/>
            <person name="Gubbala S."/>
            <person name="Hale W."/>
            <person name="Han Y."/>
            <person name="Hemphill L."/>
            <person name="Highlander S.K."/>
            <person name="Hirani K."/>
            <person name="Hogues M."/>
            <person name="Jackson L."/>
            <person name="Jakkamsetti A."/>
            <person name="Javaid M."/>
            <person name="Jiang H."/>
            <person name="Korchina V."/>
            <person name="Kovar C."/>
            <person name="Lara F."/>
            <person name="Lee S."/>
            <person name="Mata R."/>
            <person name="Mathew T."/>
            <person name="Moen C."/>
            <person name="Morales K."/>
            <person name="Munidasa M."/>
            <person name="Nazareth L."/>
            <person name="Ngo R."/>
            <person name="Nguyen L."/>
            <person name="Okwuonu G."/>
            <person name="Ongeri F."/>
            <person name="Patil S."/>
            <person name="Petrosino J."/>
            <person name="Pham C."/>
            <person name="Pham P."/>
            <person name="Pu L.-L."/>
            <person name="Puazo M."/>
            <person name="Raj R."/>
            <person name="Reid J."/>
            <person name="Rouhana J."/>
            <person name="Saada N."/>
            <person name="Shang Y."/>
            <person name="Simmons D."/>
            <person name="Thornton R."/>
            <person name="Warren J."/>
            <person name="Weissenberger G."/>
            <person name="Zhang J."/>
            <person name="Zhang L."/>
            <person name="Zhou C."/>
            <person name="Zhu D."/>
            <person name="Muzny D."/>
            <person name="Worley K."/>
            <person name="Gibbs R."/>
        </authorList>
    </citation>
    <scope>NUCLEOTIDE SEQUENCE [LARGE SCALE GENOMIC DNA]</scope>
    <source>
        <strain evidence="5 6">ATCC 33313</strain>
    </source>
</reference>
<dbReference type="GO" id="GO:0003700">
    <property type="term" value="F:DNA-binding transcription factor activity"/>
    <property type="evidence" value="ECO:0007669"/>
    <property type="project" value="InterPro"/>
</dbReference>
<evidence type="ECO:0000313" key="6">
    <source>
        <dbReference type="Proteomes" id="UP000004528"/>
    </source>
</evidence>
<evidence type="ECO:0000256" key="3">
    <source>
        <dbReference type="ARBA" id="ARBA00023163"/>
    </source>
</evidence>
<dbReference type="SMART" id="SM00347">
    <property type="entry name" value="HTH_MARR"/>
    <property type="match status" value="1"/>
</dbReference>
<dbReference type="Gene3D" id="1.10.10.10">
    <property type="entry name" value="Winged helix-like DNA-binding domain superfamily/Winged helix DNA-binding domain"/>
    <property type="match status" value="1"/>
</dbReference>
<dbReference type="InterPro" id="IPR000835">
    <property type="entry name" value="HTH_MarR-typ"/>
</dbReference>
<dbReference type="HOGENOM" id="CLU_142321_0_0_9"/>
<keyword evidence="1" id="KW-0805">Transcription regulation</keyword>
<keyword evidence="2" id="KW-0238">DNA-binding</keyword>
<evidence type="ECO:0000259" key="4">
    <source>
        <dbReference type="PROSITE" id="PS50995"/>
    </source>
</evidence>
<evidence type="ECO:0000313" key="5">
    <source>
        <dbReference type="EMBL" id="EER75338.1"/>
    </source>
</evidence>
<keyword evidence="3" id="KW-0804">Transcription</keyword>
<dbReference type="AlphaFoldDB" id="C5R9A6"/>
<evidence type="ECO:0000256" key="1">
    <source>
        <dbReference type="ARBA" id="ARBA00023015"/>
    </source>
</evidence>
<sequence length="156" mass="17643">MLKMTVESYAKQIDQFLNHLKLLSENQREVLIGENTTDITTTQGHLLMLLAQHGPQTNSELARALHVSGAAVTKAMKSLYIRDEPMVNVIPDPEDGRVSRWSLTTLGISLATAHTQRHRETIDEYQKLLENFSDSEQAVISRFLIELSERLEGDNK</sequence>
<dbReference type="InterPro" id="IPR036388">
    <property type="entry name" value="WH-like_DNA-bd_sf"/>
</dbReference>
<name>C5R9A6_WEIPA</name>
<comment type="caution">
    <text evidence="5">The sequence shown here is derived from an EMBL/GenBank/DDBJ whole genome shotgun (WGS) entry which is preliminary data.</text>
</comment>
<evidence type="ECO:0000256" key="2">
    <source>
        <dbReference type="ARBA" id="ARBA00023125"/>
    </source>
</evidence>
<dbReference type="Pfam" id="PF01047">
    <property type="entry name" value="MarR"/>
    <property type="match status" value="1"/>
</dbReference>
<gene>
    <name evidence="5" type="primary">marR</name>
    <name evidence="5" type="ORF">HMPREF0877_0551</name>
</gene>
<accession>C5R9A6</accession>
<dbReference type="PANTHER" id="PTHR35790">
    <property type="entry name" value="HTH-TYPE TRANSCRIPTIONAL REGULATOR PCHR"/>
    <property type="match status" value="1"/>
</dbReference>
<protein>
    <submittedName>
        <fullName evidence="5">Transcriptional regulator, MarR family</fullName>
    </submittedName>
</protein>
<dbReference type="eggNOG" id="COG1846">
    <property type="taxonomic scope" value="Bacteria"/>
</dbReference>
<dbReference type="InterPro" id="IPR052067">
    <property type="entry name" value="Metal_resp_HTH_trans_reg"/>
</dbReference>
<dbReference type="Gene3D" id="6.10.140.1680">
    <property type="match status" value="1"/>
</dbReference>
<feature type="domain" description="HTH marR-type" evidence="4">
    <location>
        <begin position="1"/>
        <end position="149"/>
    </location>
</feature>
<dbReference type="EMBL" id="ACKU01000007">
    <property type="protein sequence ID" value="EER75338.1"/>
    <property type="molecule type" value="Genomic_DNA"/>
</dbReference>